<keyword evidence="3" id="KW-1185">Reference proteome</keyword>
<accession>A0ABV7KSA8</accession>
<dbReference type="SUPFAM" id="SSF51182">
    <property type="entry name" value="RmlC-like cupins"/>
    <property type="match status" value="1"/>
</dbReference>
<dbReference type="Pfam" id="PF13487">
    <property type="entry name" value="HD_5"/>
    <property type="match status" value="1"/>
</dbReference>
<dbReference type="InterPro" id="IPR037522">
    <property type="entry name" value="HD_GYP_dom"/>
</dbReference>
<feature type="domain" description="HD-GYP" evidence="1">
    <location>
        <begin position="112"/>
        <end position="300"/>
    </location>
</feature>
<dbReference type="InterPro" id="IPR011051">
    <property type="entry name" value="RmlC_Cupin_sf"/>
</dbReference>
<dbReference type="InterPro" id="IPR014710">
    <property type="entry name" value="RmlC-like_jellyroll"/>
</dbReference>
<protein>
    <submittedName>
        <fullName evidence="2">HD domain-containing phosphohydrolase</fullName>
    </submittedName>
</protein>
<dbReference type="EMBL" id="JBHRUJ010000017">
    <property type="protein sequence ID" value="MFC3212103.1"/>
    <property type="molecule type" value="Genomic_DNA"/>
</dbReference>
<organism evidence="2 3">
    <name type="scientific">Planomicrobium okeanokoites</name>
    <name type="common">Planococcus okeanokoites</name>
    <name type="synonym">Flavobacterium okeanokoites</name>
    <dbReference type="NCBI Taxonomy" id="244"/>
    <lineage>
        <taxon>Bacteria</taxon>
        <taxon>Bacillati</taxon>
        <taxon>Bacillota</taxon>
        <taxon>Bacilli</taxon>
        <taxon>Bacillales</taxon>
        <taxon>Caryophanaceae</taxon>
        <taxon>Planomicrobium</taxon>
    </lineage>
</organism>
<dbReference type="PANTHER" id="PTHR43155">
    <property type="entry name" value="CYCLIC DI-GMP PHOSPHODIESTERASE PA4108-RELATED"/>
    <property type="match status" value="1"/>
</dbReference>
<dbReference type="RefSeq" id="WP_117313052.1">
    <property type="nucleotide sequence ID" value="NZ_JBHRUJ010000017.1"/>
</dbReference>
<evidence type="ECO:0000313" key="2">
    <source>
        <dbReference type="EMBL" id="MFC3212103.1"/>
    </source>
</evidence>
<dbReference type="PROSITE" id="PS51832">
    <property type="entry name" value="HD_GYP"/>
    <property type="match status" value="1"/>
</dbReference>
<gene>
    <name evidence="2" type="ORF">ACFOEJ_13520</name>
</gene>
<dbReference type="NCBIfam" id="TIGR00277">
    <property type="entry name" value="HDIG"/>
    <property type="match status" value="1"/>
</dbReference>
<dbReference type="Gene3D" id="2.60.120.10">
    <property type="entry name" value="Jelly Rolls"/>
    <property type="match status" value="1"/>
</dbReference>
<evidence type="ECO:0000259" key="1">
    <source>
        <dbReference type="PROSITE" id="PS51832"/>
    </source>
</evidence>
<dbReference type="InterPro" id="IPR006675">
    <property type="entry name" value="HDIG_dom"/>
</dbReference>
<dbReference type="SMART" id="SM00471">
    <property type="entry name" value="HDc"/>
    <property type="match status" value="1"/>
</dbReference>
<evidence type="ECO:0000313" key="3">
    <source>
        <dbReference type="Proteomes" id="UP001595625"/>
    </source>
</evidence>
<dbReference type="CDD" id="cd00077">
    <property type="entry name" value="HDc"/>
    <property type="match status" value="1"/>
</dbReference>
<dbReference type="Gene3D" id="1.10.3210.10">
    <property type="entry name" value="Hypothetical protein af1432"/>
    <property type="match status" value="1"/>
</dbReference>
<dbReference type="SUPFAM" id="SSF109604">
    <property type="entry name" value="HD-domain/PDEase-like"/>
    <property type="match status" value="1"/>
</dbReference>
<dbReference type="PANTHER" id="PTHR43155:SF2">
    <property type="entry name" value="CYCLIC DI-GMP PHOSPHODIESTERASE PA4108"/>
    <property type="match status" value="1"/>
</dbReference>
<proteinExistence type="predicted"/>
<dbReference type="InterPro" id="IPR013096">
    <property type="entry name" value="Cupin_2"/>
</dbReference>
<reference evidence="3" key="1">
    <citation type="journal article" date="2019" name="Int. J. Syst. Evol. Microbiol.">
        <title>The Global Catalogue of Microorganisms (GCM) 10K type strain sequencing project: providing services to taxonomists for standard genome sequencing and annotation.</title>
        <authorList>
            <consortium name="The Broad Institute Genomics Platform"/>
            <consortium name="The Broad Institute Genome Sequencing Center for Infectious Disease"/>
            <person name="Wu L."/>
            <person name="Ma J."/>
        </authorList>
    </citation>
    <scope>NUCLEOTIDE SEQUENCE [LARGE SCALE GENOMIC DNA]</scope>
    <source>
        <strain evidence="3">CCM 320</strain>
    </source>
</reference>
<comment type="caution">
    <text evidence="2">The sequence shown here is derived from an EMBL/GenBank/DDBJ whole genome shotgun (WGS) entry which is preliminary data.</text>
</comment>
<sequence length="300" mass="34207">MKGLDILRNEYLETVQNRSTTLSLLGRGGGMELMKQTVQKDKLMILFPSEETDIHEFFYVLKGELELQVNGETIHVGPDDLISTNDLDEPVQMMAKSEVSILSLSNSLVFHSVSEEIKELQRVGGLVEKKDKYTHKHSLRVSQFAVKTAKRMKLDRQRMDDLFIASILHDIGKINIPEEVLNKPGKLTNEEFDMIKKHPGDGADMLRKTAYKKLADIVEQHHERINGRGYPFGLKADEILLEAKIIGVCDTFDAMTEDRSYRKAYTSEYAMEEIRSLSGIQYDPEVVEAFEKVLQQEGKI</sequence>
<dbReference type="Pfam" id="PF07883">
    <property type="entry name" value="Cupin_2"/>
    <property type="match status" value="1"/>
</dbReference>
<name>A0ABV7KSA8_PLAOK</name>
<dbReference type="Proteomes" id="UP001595625">
    <property type="component" value="Unassembled WGS sequence"/>
</dbReference>
<dbReference type="InterPro" id="IPR003607">
    <property type="entry name" value="HD/PDEase_dom"/>
</dbReference>